<name>A0A8S1RRC2_9CILI</name>
<gene>
    <name evidence="1" type="ORF">PSON_ATCC_30995.1.T3290002</name>
</gene>
<dbReference type="EMBL" id="CAJJDN010000329">
    <property type="protein sequence ID" value="CAD8130788.1"/>
    <property type="molecule type" value="Genomic_DNA"/>
</dbReference>
<protein>
    <submittedName>
        <fullName evidence="1">Uncharacterized protein</fullName>
    </submittedName>
</protein>
<accession>A0A8S1RRC2</accession>
<proteinExistence type="predicted"/>
<organism evidence="1 2">
    <name type="scientific">Paramecium sonneborni</name>
    <dbReference type="NCBI Taxonomy" id="65129"/>
    <lineage>
        <taxon>Eukaryota</taxon>
        <taxon>Sar</taxon>
        <taxon>Alveolata</taxon>
        <taxon>Ciliophora</taxon>
        <taxon>Intramacronucleata</taxon>
        <taxon>Oligohymenophorea</taxon>
        <taxon>Peniculida</taxon>
        <taxon>Parameciidae</taxon>
        <taxon>Paramecium</taxon>
    </lineage>
</organism>
<dbReference type="AlphaFoldDB" id="A0A8S1RRC2"/>
<evidence type="ECO:0000313" key="1">
    <source>
        <dbReference type="EMBL" id="CAD8130788.1"/>
    </source>
</evidence>
<evidence type="ECO:0000313" key="2">
    <source>
        <dbReference type="Proteomes" id="UP000692954"/>
    </source>
</evidence>
<comment type="caution">
    <text evidence="1">The sequence shown here is derived from an EMBL/GenBank/DDBJ whole genome shotgun (WGS) entry which is preliminary data.</text>
</comment>
<keyword evidence="2" id="KW-1185">Reference proteome</keyword>
<reference evidence="1" key="1">
    <citation type="submission" date="2021-01" db="EMBL/GenBank/DDBJ databases">
        <authorList>
            <consortium name="Genoscope - CEA"/>
            <person name="William W."/>
        </authorList>
    </citation>
    <scope>NUCLEOTIDE SEQUENCE</scope>
</reference>
<dbReference type="Proteomes" id="UP000692954">
    <property type="component" value="Unassembled WGS sequence"/>
</dbReference>
<sequence length="62" mass="7584">MDSKVQNDVKIDGNLSIYKESQLKVLANNFKFILMWQNWKLYIQFERFDNRFKKLLELSLQL</sequence>